<dbReference type="NCBIfam" id="TIGR01038">
    <property type="entry name" value="uL22_arch_euk"/>
    <property type="match status" value="1"/>
</dbReference>
<dbReference type="Gene3D" id="3.90.470.10">
    <property type="entry name" value="Ribosomal protein L22/L17"/>
    <property type="match status" value="1"/>
</dbReference>
<evidence type="ECO:0000256" key="1">
    <source>
        <dbReference type="ARBA" id="ARBA00009451"/>
    </source>
</evidence>
<dbReference type="InterPro" id="IPR005721">
    <property type="entry name" value="Ribosomal_uL22_euk/arc"/>
</dbReference>
<dbReference type="OrthoDB" id="10254664at2759"/>
<dbReference type="GO" id="GO:0002181">
    <property type="term" value="P:cytoplasmic translation"/>
    <property type="evidence" value="ECO:0007669"/>
    <property type="project" value="TreeGrafter"/>
</dbReference>
<organism evidence="5 6">
    <name type="scientific">Seminavis robusta</name>
    <dbReference type="NCBI Taxonomy" id="568900"/>
    <lineage>
        <taxon>Eukaryota</taxon>
        <taxon>Sar</taxon>
        <taxon>Stramenopiles</taxon>
        <taxon>Ochrophyta</taxon>
        <taxon>Bacillariophyta</taxon>
        <taxon>Bacillariophyceae</taxon>
        <taxon>Bacillariophycidae</taxon>
        <taxon>Naviculales</taxon>
        <taxon>Naviculaceae</taxon>
        <taxon>Seminavis</taxon>
    </lineage>
</organism>
<keyword evidence="2 4" id="KW-0689">Ribosomal protein</keyword>
<dbReference type="Proteomes" id="UP001153069">
    <property type="component" value="Unassembled WGS sequence"/>
</dbReference>
<dbReference type="SUPFAM" id="SSF54843">
    <property type="entry name" value="Ribosomal protein L22"/>
    <property type="match status" value="1"/>
</dbReference>
<dbReference type="InterPro" id="IPR001063">
    <property type="entry name" value="Ribosomal_uL22"/>
</dbReference>
<dbReference type="InterPro" id="IPR036394">
    <property type="entry name" value="Ribosomal_uL22_sf"/>
</dbReference>
<keyword evidence="6" id="KW-1185">Reference proteome</keyword>
<dbReference type="AlphaFoldDB" id="A0A9N8HG48"/>
<keyword evidence="3 4" id="KW-0687">Ribonucleoprotein</keyword>
<accession>A0A9N8HG48</accession>
<evidence type="ECO:0000256" key="4">
    <source>
        <dbReference type="RuleBase" id="RU004005"/>
    </source>
</evidence>
<comment type="similarity">
    <text evidence="1 4">Belongs to the universal ribosomal protein uL22 family.</text>
</comment>
<dbReference type="PROSITE" id="PS00464">
    <property type="entry name" value="RIBOSOMAL_L22"/>
    <property type="match status" value="1"/>
</dbReference>
<dbReference type="InterPro" id="IPR018260">
    <property type="entry name" value="Ribosomal_uL22_CS"/>
</dbReference>
<sequence>MTAATTRRSAVQEESTTMVRYSVEPDVPEKTSKARGSHLRVHFKHCRNIAHFTKGMNVNKALKHLDDVLAFKSVIPFVRYTGGIGGTAQAKQVKAPGNRGRWPVKATAVYRDLLKNAIANAETKGLDAANLVIDHAQVNRAPAGRRRTYRAHGRIGKYASQPAHIELILKEADSGVQKMEDDTRKKITKKQAAKKRFVAVGSS</sequence>
<gene>
    <name evidence="5" type="ORF">SEMRO_490_G153560.1</name>
</gene>
<dbReference type="GO" id="GO:0022625">
    <property type="term" value="C:cytosolic large ribosomal subunit"/>
    <property type="evidence" value="ECO:0007669"/>
    <property type="project" value="TreeGrafter"/>
</dbReference>
<evidence type="ECO:0000313" key="6">
    <source>
        <dbReference type="Proteomes" id="UP001153069"/>
    </source>
</evidence>
<evidence type="ECO:0000256" key="3">
    <source>
        <dbReference type="ARBA" id="ARBA00023274"/>
    </source>
</evidence>
<proteinExistence type="inferred from homology"/>
<dbReference type="EMBL" id="CAICTM010000489">
    <property type="protein sequence ID" value="CAB9511557.1"/>
    <property type="molecule type" value="Genomic_DNA"/>
</dbReference>
<dbReference type="PANTHER" id="PTHR11593">
    <property type="entry name" value="60S RIBOSOMAL PROTEIN L17"/>
    <property type="match status" value="1"/>
</dbReference>
<comment type="caution">
    <text evidence="5">The sequence shown here is derived from an EMBL/GenBank/DDBJ whole genome shotgun (WGS) entry which is preliminary data.</text>
</comment>
<dbReference type="GO" id="GO:0003735">
    <property type="term" value="F:structural constituent of ribosome"/>
    <property type="evidence" value="ECO:0007669"/>
    <property type="project" value="InterPro"/>
</dbReference>
<dbReference type="PANTHER" id="PTHR11593:SF10">
    <property type="entry name" value="60S RIBOSOMAL PROTEIN L17"/>
    <property type="match status" value="1"/>
</dbReference>
<evidence type="ECO:0000256" key="2">
    <source>
        <dbReference type="ARBA" id="ARBA00022980"/>
    </source>
</evidence>
<reference evidence="5" key="1">
    <citation type="submission" date="2020-06" db="EMBL/GenBank/DDBJ databases">
        <authorList>
            <consortium name="Plant Systems Biology data submission"/>
        </authorList>
    </citation>
    <scope>NUCLEOTIDE SEQUENCE</scope>
    <source>
        <strain evidence="5">D6</strain>
    </source>
</reference>
<dbReference type="CDD" id="cd00336">
    <property type="entry name" value="Ribosomal_L22"/>
    <property type="match status" value="1"/>
</dbReference>
<dbReference type="Pfam" id="PF00237">
    <property type="entry name" value="Ribosomal_L22"/>
    <property type="match status" value="1"/>
</dbReference>
<protein>
    <submittedName>
        <fullName evidence="5">60S ribosomal protein L17</fullName>
    </submittedName>
</protein>
<name>A0A9N8HG48_9STRA</name>
<evidence type="ECO:0000313" key="5">
    <source>
        <dbReference type="EMBL" id="CAB9511557.1"/>
    </source>
</evidence>